<evidence type="ECO:0000313" key="1">
    <source>
        <dbReference type="EMBL" id="ATZ27597.1"/>
    </source>
</evidence>
<dbReference type="RefSeq" id="WP_030238944.1">
    <property type="nucleotide sequence ID" value="NZ_CP024985.1"/>
</dbReference>
<dbReference type="InterPro" id="IPR007374">
    <property type="entry name" value="ASCH_domain"/>
</dbReference>
<name>A0A2K8PLH8_STRLA</name>
<organism evidence="1 2">
    <name type="scientific">Streptomyces lavendulae subsp. lavendulae</name>
    <dbReference type="NCBI Taxonomy" id="58340"/>
    <lineage>
        <taxon>Bacteria</taxon>
        <taxon>Bacillati</taxon>
        <taxon>Actinomycetota</taxon>
        <taxon>Actinomycetes</taxon>
        <taxon>Kitasatosporales</taxon>
        <taxon>Streptomycetaceae</taxon>
        <taxon>Streptomyces</taxon>
    </lineage>
</organism>
<reference evidence="1 2" key="1">
    <citation type="submission" date="2017-11" db="EMBL/GenBank/DDBJ databases">
        <title>Complete genome sequence of Streptomyces lavendulae subsp. lavendulae CCM 3239 (formerly 'Streptomyces aureofaciens CCM 3239'), the producer of the angucycline-type antibiotic auricin.</title>
        <authorList>
            <person name="Busche T."/>
            <person name="Novakova R."/>
            <person name="Al'Dilaimi A."/>
            <person name="Homerova D."/>
            <person name="Feckova L."/>
            <person name="Rezuchova B."/>
            <person name="Mingyar E."/>
            <person name="Csolleiova D."/>
            <person name="Bekeova C."/>
            <person name="Winkler A."/>
            <person name="Sevcikova B."/>
            <person name="Kalinowski J."/>
            <person name="Kormanec J."/>
            <person name="Ruckert C."/>
        </authorList>
    </citation>
    <scope>NUCLEOTIDE SEQUENCE [LARGE SCALE GENOMIC DNA]</scope>
    <source>
        <strain evidence="1 2">CCM 3239</strain>
    </source>
</reference>
<evidence type="ECO:0000313" key="2">
    <source>
        <dbReference type="Proteomes" id="UP000231791"/>
    </source>
</evidence>
<accession>A0A2K8PLH8</accession>
<dbReference type="PANTHER" id="PTHR39203:SF1">
    <property type="entry name" value="CYTOPLASMIC PROTEIN"/>
    <property type="match status" value="1"/>
</dbReference>
<protein>
    <submittedName>
        <fullName evidence="1">ASCH domain protein</fullName>
    </submittedName>
</protein>
<dbReference type="SUPFAM" id="SSF88697">
    <property type="entry name" value="PUA domain-like"/>
    <property type="match status" value="1"/>
</dbReference>
<dbReference type="Gene3D" id="3.10.400.10">
    <property type="entry name" value="Sulfate adenylyltransferase"/>
    <property type="match status" value="1"/>
</dbReference>
<gene>
    <name evidence="1" type="ORF">SLAV_29055</name>
</gene>
<dbReference type="PIRSF" id="PIRSF021320">
    <property type="entry name" value="DUF984"/>
    <property type="match status" value="1"/>
</dbReference>
<dbReference type="Proteomes" id="UP000231791">
    <property type="component" value="Chromosome"/>
</dbReference>
<dbReference type="Pfam" id="PF04266">
    <property type="entry name" value="ASCH"/>
    <property type="match status" value="1"/>
</dbReference>
<dbReference type="EMBL" id="CP024985">
    <property type="protein sequence ID" value="ATZ27597.1"/>
    <property type="molecule type" value="Genomic_DNA"/>
</dbReference>
<keyword evidence="2" id="KW-1185">Reference proteome</keyword>
<dbReference type="GeneID" id="49386811"/>
<sequence length="145" mass="15825">MAIYDDLPPCLLGFPGELRDRLVAAVLSGAKTTTTGLLEQYEREGEPLPEPGTRAVLVDSAERPLAVLERTEVRVLRLAEVDLRHAVDEGEGYASVAEWRASHEGFWHSAELRAAMGDPHFTVGDDTLVVTERFRVLRDGDGAGA</sequence>
<dbReference type="PANTHER" id="PTHR39203">
    <property type="entry name" value="CYTOPLASMIC PROTEIN-RELATED"/>
    <property type="match status" value="1"/>
</dbReference>
<dbReference type="InterPro" id="IPR009326">
    <property type="entry name" value="DUF984"/>
</dbReference>
<dbReference type="OrthoDB" id="9807542at2"/>
<dbReference type="SMART" id="SM01022">
    <property type="entry name" value="ASCH"/>
    <property type="match status" value="1"/>
</dbReference>
<dbReference type="InterPro" id="IPR015947">
    <property type="entry name" value="PUA-like_sf"/>
</dbReference>
<dbReference type="KEGG" id="slx:SLAV_29055"/>
<proteinExistence type="predicted"/>
<dbReference type="AlphaFoldDB" id="A0A2K8PLH8"/>